<protein>
    <submittedName>
        <fullName evidence="5">Tyrosine recombinase XerC</fullName>
    </submittedName>
</protein>
<dbReference type="GO" id="GO:0015074">
    <property type="term" value="P:DNA integration"/>
    <property type="evidence" value="ECO:0007669"/>
    <property type="project" value="UniProtKB-KW"/>
</dbReference>
<sequence>MYLSFVNKVVKRELSGVEGFSGKKSPHVLRHTLATHLLNNGADLNSIKELLGHSSLAATQVYTHNSFEQLKKVFLTAHPRAKKGG</sequence>
<dbReference type="InterPro" id="IPR050090">
    <property type="entry name" value="Tyrosine_recombinase_XerCD"/>
</dbReference>
<name>A0A644Z2V8_9ZZZZ</name>
<keyword evidence="2" id="KW-0229">DNA integration</keyword>
<evidence type="ECO:0000256" key="2">
    <source>
        <dbReference type="ARBA" id="ARBA00022908"/>
    </source>
</evidence>
<reference evidence="5" key="1">
    <citation type="submission" date="2019-08" db="EMBL/GenBank/DDBJ databases">
        <authorList>
            <person name="Kucharzyk K."/>
            <person name="Murdoch R.W."/>
            <person name="Higgins S."/>
            <person name="Loffler F."/>
        </authorList>
    </citation>
    <scope>NUCLEOTIDE SEQUENCE</scope>
</reference>
<dbReference type="Pfam" id="PF00589">
    <property type="entry name" value="Phage_integrase"/>
    <property type="match status" value="1"/>
</dbReference>
<dbReference type="InterPro" id="IPR011010">
    <property type="entry name" value="DNA_brk_join_enz"/>
</dbReference>
<proteinExistence type="predicted"/>
<dbReference type="GO" id="GO:0005737">
    <property type="term" value="C:cytoplasm"/>
    <property type="evidence" value="ECO:0007669"/>
    <property type="project" value="UniProtKB-SubCell"/>
</dbReference>
<organism evidence="5">
    <name type="scientific">bioreactor metagenome</name>
    <dbReference type="NCBI Taxonomy" id="1076179"/>
    <lineage>
        <taxon>unclassified sequences</taxon>
        <taxon>metagenomes</taxon>
        <taxon>ecological metagenomes</taxon>
    </lineage>
</organism>
<dbReference type="SUPFAM" id="SSF56349">
    <property type="entry name" value="DNA breaking-rejoining enzymes"/>
    <property type="match status" value="1"/>
</dbReference>
<evidence type="ECO:0000313" key="5">
    <source>
        <dbReference type="EMBL" id="MPM34879.1"/>
    </source>
</evidence>
<feature type="domain" description="Tyr recombinase" evidence="4">
    <location>
        <begin position="1"/>
        <end position="75"/>
    </location>
</feature>
<evidence type="ECO:0000256" key="1">
    <source>
        <dbReference type="ARBA" id="ARBA00004496"/>
    </source>
</evidence>
<dbReference type="PANTHER" id="PTHR30349:SF77">
    <property type="entry name" value="TYROSINE RECOMBINASE XERC"/>
    <property type="match status" value="1"/>
</dbReference>
<dbReference type="GO" id="GO:0003677">
    <property type="term" value="F:DNA binding"/>
    <property type="evidence" value="ECO:0007669"/>
    <property type="project" value="InterPro"/>
</dbReference>
<dbReference type="InterPro" id="IPR013762">
    <property type="entry name" value="Integrase-like_cat_sf"/>
</dbReference>
<dbReference type="PROSITE" id="PS51898">
    <property type="entry name" value="TYR_RECOMBINASE"/>
    <property type="match status" value="1"/>
</dbReference>
<accession>A0A644Z2V8</accession>
<evidence type="ECO:0000259" key="4">
    <source>
        <dbReference type="PROSITE" id="PS51898"/>
    </source>
</evidence>
<dbReference type="Gene3D" id="1.10.443.10">
    <property type="entry name" value="Intergrase catalytic core"/>
    <property type="match status" value="1"/>
</dbReference>
<evidence type="ECO:0000256" key="3">
    <source>
        <dbReference type="ARBA" id="ARBA00023172"/>
    </source>
</evidence>
<comment type="caution">
    <text evidence="5">The sequence shown here is derived from an EMBL/GenBank/DDBJ whole genome shotgun (WGS) entry which is preliminary data.</text>
</comment>
<dbReference type="InterPro" id="IPR002104">
    <property type="entry name" value="Integrase_catalytic"/>
</dbReference>
<dbReference type="AlphaFoldDB" id="A0A644Z2V8"/>
<keyword evidence="3" id="KW-0233">DNA recombination</keyword>
<dbReference type="EMBL" id="VSSQ01007109">
    <property type="protein sequence ID" value="MPM34879.1"/>
    <property type="molecule type" value="Genomic_DNA"/>
</dbReference>
<dbReference type="GO" id="GO:0006310">
    <property type="term" value="P:DNA recombination"/>
    <property type="evidence" value="ECO:0007669"/>
    <property type="project" value="UniProtKB-KW"/>
</dbReference>
<comment type="subcellular location">
    <subcellularLocation>
        <location evidence="1">Cytoplasm</location>
    </subcellularLocation>
</comment>
<gene>
    <name evidence="5" type="primary">xerC_137</name>
    <name evidence="5" type="ORF">SDC9_81469</name>
</gene>
<dbReference type="PANTHER" id="PTHR30349">
    <property type="entry name" value="PHAGE INTEGRASE-RELATED"/>
    <property type="match status" value="1"/>
</dbReference>